<feature type="region of interest" description="Disordered" evidence="3">
    <location>
        <begin position="255"/>
        <end position="361"/>
    </location>
</feature>
<evidence type="ECO:0000259" key="4">
    <source>
        <dbReference type="PROSITE" id="PS51840"/>
    </source>
</evidence>
<feature type="compositionally biased region" description="Low complexity" evidence="3">
    <location>
        <begin position="351"/>
        <end position="361"/>
    </location>
</feature>
<feature type="region of interest" description="Disordered" evidence="3">
    <location>
        <begin position="499"/>
        <end position="533"/>
    </location>
</feature>
<evidence type="ECO:0000256" key="1">
    <source>
        <dbReference type="ARBA" id="ARBA00023054"/>
    </source>
</evidence>
<comment type="caution">
    <text evidence="5">The sequence shown here is derived from an EMBL/GenBank/DDBJ whole genome shotgun (WGS) entry which is preliminary data.</text>
</comment>
<gene>
    <name evidence="5" type="ORF">KFE25_001418</name>
</gene>
<dbReference type="OrthoDB" id="10544308at2759"/>
<feature type="domain" description="C2 NT-type" evidence="4">
    <location>
        <begin position="30"/>
        <end position="189"/>
    </location>
</feature>
<dbReference type="AlphaFoldDB" id="A0A8J5XMK2"/>
<dbReference type="InterPro" id="IPR019448">
    <property type="entry name" value="NT-C2"/>
</dbReference>
<keyword evidence="1 2" id="KW-0175">Coiled coil</keyword>
<protein>
    <recommendedName>
        <fullName evidence="4">C2 NT-type domain-containing protein</fullName>
    </recommendedName>
</protein>
<dbReference type="Proteomes" id="UP000751190">
    <property type="component" value="Unassembled WGS sequence"/>
</dbReference>
<accession>A0A8J5XMK2</accession>
<keyword evidence="6" id="KW-1185">Reference proteome</keyword>
<organism evidence="5 6">
    <name type="scientific">Diacronema lutheri</name>
    <name type="common">Unicellular marine alga</name>
    <name type="synonym">Monochrysis lutheri</name>
    <dbReference type="NCBI Taxonomy" id="2081491"/>
    <lineage>
        <taxon>Eukaryota</taxon>
        <taxon>Haptista</taxon>
        <taxon>Haptophyta</taxon>
        <taxon>Pavlovophyceae</taxon>
        <taxon>Pavlovales</taxon>
        <taxon>Pavlovaceae</taxon>
        <taxon>Diacronema</taxon>
    </lineage>
</organism>
<dbReference type="PANTHER" id="PTHR32083">
    <property type="entry name" value="CILIA AND FLAGELLA-ASSOCIATED PROTEIN 58-RELATED"/>
    <property type="match status" value="1"/>
</dbReference>
<sequence>MRAAVHAPLDPMERLKLGASMLRHRAAHAPKHYGRERAKFQFDLVVQAVENLPDTRSGSASVLVSCARGPKIAVTTEAEPVQSKASWNEKISFVCTLYDAADKGERRWAEKEYRLSVQLVSPGEFGTHKRKLSELAFTQLDVSQYASAAAVAAAAARTGSGSTELTLRLGWTGKPLCYALLRLALSCTLVRATAGGGHSTSDARSISSDLSEEQQQPHAARAAAADADGMRRAAAARSAAIGQLSSIRESLATRLHAGSARKGRGASRSASGLRGGDDDDDDDDGQHRGRPGHDRAPTADGSADGGAAGAAGLWARDGAPADGPAHGARSVPERATMYPGSPTSSSEPATRAAGRAAAGGAPLPAAPVVPPALAAAAAEERAAARAHAERLVAQLAAADAAARSAEAESELLREQLHALTLAVHEAQAAATPAARADERADGGGALGEQLRVSARLREHNDALRGALAEAEAGRADAAKELERAEHVGAKLRLALAHARRRGGGGGGGGGGGDDGGGGTSGSASPRSSDGGDVERTELQLALVDAKLQLATVQYEKEEATHELRALRHELERSAGGSLKVAKEMTWLEVKYTEARAELARVKAHAVALEDDLREVIALKLELAEAQQRIAELEAQRADGY</sequence>
<feature type="compositionally biased region" description="Gly residues" evidence="3">
    <location>
        <begin position="503"/>
        <end position="520"/>
    </location>
</feature>
<feature type="compositionally biased region" description="Basic and acidic residues" evidence="3">
    <location>
        <begin position="285"/>
        <end position="297"/>
    </location>
</feature>
<evidence type="ECO:0000256" key="2">
    <source>
        <dbReference type="SAM" id="Coils"/>
    </source>
</evidence>
<feature type="compositionally biased region" description="Low complexity" evidence="3">
    <location>
        <begin position="521"/>
        <end position="530"/>
    </location>
</feature>
<proteinExistence type="predicted"/>
<dbReference type="PROSITE" id="PS51840">
    <property type="entry name" value="C2_NT"/>
    <property type="match status" value="1"/>
</dbReference>
<evidence type="ECO:0000313" key="5">
    <source>
        <dbReference type="EMBL" id="KAG8461800.1"/>
    </source>
</evidence>
<reference evidence="5" key="1">
    <citation type="submission" date="2021-05" db="EMBL/GenBank/DDBJ databases">
        <title>The genome of the haptophyte Pavlova lutheri (Diacronema luteri, Pavlovales) - a model for lipid biosynthesis in eukaryotic algae.</title>
        <authorList>
            <person name="Hulatt C.J."/>
            <person name="Posewitz M.C."/>
        </authorList>
    </citation>
    <scope>NUCLEOTIDE SEQUENCE</scope>
    <source>
        <strain evidence="5">NIVA-4/92</strain>
    </source>
</reference>
<name>A0A8J5XMK2_DIALT</name>
<evidence type="ECO:0000313" key="6">
    <source>
        <dbReference type="Proteomes" id="UP000751190"/>
    </source>
</evidence>
<feature type="coiled-coil region" evidence="2">
    <location>
        <begin position="388"/>
        <end position="422"/>
    </location>
</feature>
<feature type="region of interest" description="Disordered" evidence="3">
    <location>
        <begin position="195"/>
        <end position="227"/>
    </location>
</feature>
<dbReference type="Pfam" id="PF10358">
    <property type="entry name" value="NT-C2"/>
    <property type="match status" value="1"/>
</dbReference>
<evidence type="ECO:0000256" key="3">
    <source>
        <dbReference type="SAM" id="MobiDB-lite"/>
    </source>
</evidence>
<feature type="coiled-coil region" evidence="2">
    <location>
        <begin position="549"/>
        <end position="635"/>
    </location>
</feature>
<feature type="compositionally biased region" description="Polar residues" evidence="3">
    <location>
        <begin position="199"/>
        <end position="217"/>
    </location>
</feature>
<dbReference type="OMA" id="EMGARAN"/>
<feature type="compositionally biased region" description="Low complexity" evidence="3">
    <location>
        <begin position="310"/>
        <end position="329"/>
    </location>
</feature>
<dbReference type="EMBL" id="JAGTXO010000024">
    <property type="protein sequence ID" value="KAG8461800.1"/>
    <property type="molecule type" value="Genomic_DNA"/>
</dbReference>